<reference evidence="1 2" key="1">
    <citation type="submission" date="2020-02" db="EMBL/GenBank/DDBJ databases">
        <title>Rhodobacter translucens sp. nov., a novel bacterium isolated from activated sludge.</title>
        <authorList>
            <person name="Liu J."/>
        </authorList>
    </citation>
    <scope>NUCLEOTIDE SEQUENCE [LARGE SCALE GENOMIC DNA]</scope>
    <source>
        <strain evidence="1 2">HX-7-19</strain>
    </source>
</reference>
<evidence type="ECO:0000313" key="2">
    <source>
        <dbReference type="Proteomes" id="UP000474758"/>
    </source>
</evidence>
<proteinExistence type="predicted"/>
<protein>
    <submittedName>
        <fullName evidence="1">Uncharacterized protein</fullName>
    </submittedName>
</protein>
<dbReference type="EMBL" id="JAALFE010000010">
    <property type="protein sequence ID" value="NGQ91452.1"/>
    <property type="molecule type" value="Genomic_DNA"/>
</dbReference>
<organism evidence="1 2">
    <name type="scientific">Paragemmobacter kunshanensis</name>
    <dbReference type="NCBI Taxonomy" id="2583234"/>
    <lineage>
        <taxon>Bacteria</taxon>
        <taxon>Pseudomonadati</taxon>
        <taxon>Pseudomonadota</taxon>
        <taxon>Alphaproteobacteria</taxon>
        <taxon>Rhodobacterales</taxon>
        <taxon>Paracoccaceae</taxon>
        <taxon>Paragemmobacter</taxon>
    </lineage>
</organism>
<evidence type="ECO:0000313" key="1">
    <source>
        <dbReference type="EMBL" id="NGQ91452.1"/>
    </source>
</evidence>
<gene>
    <name evidence="1" type="ORF">G5V65_11140</name>
</gene>
<comment type="caution">
    <text evidence="1">The sequence shown here is derived from an EMBL/GenBank/DDBJ whole genome shotgun (WGS) entry which is preliminary data.</text>
</comment>
<name>A0A6M1TZ08_9RHOB</name>
<dbReference type="AlphaFoldDB" id="A0A6M1TZ08"/>
<keyword evidence="2" id="KW-1185">Reference proteome</keyword>
<accession>A0A6M1TZ08</accession>
<dbReference type="RefSeq" id="WP_165050015.1">
    <property type="nucleotide sequence ID" value="NZ_JAALFE010000010.1"/>
</dbReference>
<dbReference type="Proteomes" id="UP000474758">
    <property type="component" value="Unassembled WGS sequence"/>
</dbReference>
<sequence>MAAEVAESPRRRVCQAHSIPQVIVAVRHHGYIAVVPGNRGVFVVRYGPMAEVSAIRCDFLQYLASHGKQLSVHL</sequence>